<dbReference type="RefSeq" id="YP_007674267.1">
    <property type="nucleotide sequence ID" value="NC_020849.1"/>
</dbReference>
<accession>M4T3Y6</accession>
<dbReference type="Proteomes" id="UP000204048">
    <property type="component" value="Segment"/>
</dbReference>
<organism evidence="2 3">
    <name type="scientific">Pseudoalteromonas phage pYD6-A</name>
    <dbReference type="NCBI Taxonomy" id="754052"/>
    <lineage>
        <taxon>Viruses</taxon>
        <taxon>Duplodnaviria</taxon>
        <taxon>Heunggongvirae</taxon>
        <taxon>Uroviricota</taxon>
        <taxon>Caudoviricetes</taxon>
        <taxon>Schitoviridae</taxon>
        <taxon>Fuhrmanvirinae</taxon>
        <taxon>Matsuvirus</taxon>
        <taxon>Matsuvirus pYD6A</taxon>
    </lineage>
</organism>
<keyword evidence="3" id="KW-1185">Reference proteome</keyword>
<gene>
    <name evidence="2" type="ORF">PYDG_00059</name>
</gene>
<evidence type="ECO:0000313" key="3">
    <source>
        <dbReference type="Proteomes" id="UP000204048"/>
    </source>
</evidence>
<dbReference type="OrthoDB" id="38626at10239"/>
<sequence>MSKQPTKKPSIYAGLPSLSNSPKLNKTGFTGGSLANMNDFVTRRVNANTLSGTESNIWAYHDDHEYERNLPNWMHLNALANELGESFAILAPTKYKEWLECKAIIGFRQTNKLLGSNND</sequence>
<evidence type="ECO:0000256" key="1">
    <source>
        <dbReference type="SAM" id="MobiDB-lite"/>
    </source>
</evidence>
<proteinExistence type="predicted"/>
<feature type="region of interest" description="Disordered" evidence="1">
    <location>
        <begin position="1"/>
        <end position="24"/>
    </location>
</feature>
<protein>
    <submittedName>
        <fullName evidence="2">Uncharacterized protein</fullName>
    </submittedName>
</protein>
<dbReference type="GeneID" id="15010802"/>
<reference evidence="2 3" key="1">
    <citation type="submission" date="2010-11" db="EMBL/GenBank/DDBJ databases">
        <title>The Genome Sequence of Pseudoalteromonas phage pYD6-A.</title>
        <authorList>
            <consortium name="The Broad Institute Genome Sequencing Platform"/>
            <person name="Henn M.R."/>
            <person name="Wolf A."/>
            <person name="Jost G."/>
            <person name="Levin J."/>
            <person name="Malboeuf C."/>
            <person name="Casali M."/>
            <person name="Russ C."/>
            <person name="Lennon N."/>
            <person name="Chapman S.B."/>
            <person name="Erlich R."/>
            <person name="Young S.K."/>
            <person name="Yandava C."/>
            <person name="Zeng Q."/>
            <person name="Alvarado L."/>
            <person name="Anderson S."/>
            <person name="Berlin A."/>
            <person name="Chen Z."/>
            <person name="Freedman E."/>
            <person name="Gellesch M."/>
            <person name="Goldberg J."/>
            <person name="Green L."/>
            <person name="Griggs A."/>
            <person name="Gujja S."/>
            <person name="Heilman E.R."/>
            <person name="Heiman D."/>
            <person name="Hollinger A."/>
            <person name="Howarth C."/>
            <person name="Larson L."/>
            <person name="Mehta T."/>
            <person name="Pearson M."/>
            <person name="Roberts A."/>
            <person name="Ryan E."/>
            <person name="Saif S."/>
            <person name="Shea T."/>
            <person name="Shenoy N."/>
            <person name="Sisk P."/>
            <person name="Stolte C."/>
            <person name="Sykes S."/>
            <person name="White J."/>
            <person name="Haas B."/>
            <person name="Nusbaum C."/>
            <person name="Birren B."/>
        </authorList>
    </citation>
    <scope>NUCLEOTIDE SEQUENCE [LARGE SCALE GENOMIC DNA]</scope>
    <source>
        <strain evidence="3">pYD6-A</strain>
    </source>
</reference>
<dbReference type="EMBL" id="JF974296">
    <property type="protein sequence ID" value="AGH57589.1"/>
    <property type="molecule type" value="Genomic_DNA"/>
</dbReference>
<dbReference type="KEGG" id="vg:15010802"/>
<evidence type="ECO:0000313" key="2">
    <source>
        <dbReference type="EMBL" id="AGH57589.1"/>
    </source>
</evidence>
<name>M4T3Y6_9CAUD</name>